<dbReference type="Proteomes" id="UP001430848">
    <property type="component" value="Unassembled WGS sequence"/>
</dbReference>
<feature type="compositionally biased region" description="Basic residues" evidence="1">
    <location>
        <begin position="382"/>
        <end position="396"/>
    </location>
</feature>
<gene>
    <name evidence="4" type="ORF">SLS63_009639</name>
</gene>
<name>A0ABR1NZ74_DIAER</name>
<evidence type="ECO:0008006" key="6">
    <source>
        <dbReference type="Google" id="ProtNLM"/>
    </source>
</evidence>
<feature type="compositionally biased region" description="Basic and acidic residues" evidence="1">
    <location>
        <begin position="298"/>
        <end position="315"/>
    </location>
</feature>
<dbReference type="Pfam" id="PF23232">
    <property type="entry name" value="AAA_lid_13"/>
    <property type="match status" value="1"/>
</dbReference>
<proteinExistence type="predicted"/>
<evidence type="ECO:0000313" key="5">
    <source>
        <dbReference type="Proteomes" id="UP001430848"/>
    </source>
</evidence>
<evidence type="ECO:0000256" key="1">
    <source>
        <dbReference type="SAM" id="MobiDB-lite"/>
    </source>
</evidence>
<comment type="caution">
    <text evidence="4">The sequence shown here is derived from an EMBL/GenBank/DDBJ whole genome shotgun (WGS) entry which is preliminary data.</text>
</comment>
<dbReference type="SUPFAM" id="SSF52540">
    <property type="entry name" value="P-loop containing nucleoside triphosphate hydrolases"/>
    <property type="match status" value="1"/>
</dbReference>
<sequence>MSTAPTLQRAQDKFSSLHVLCMYVDFDGIRYGTLMEIFIFEPFDGDIHIKSLEAYPLKYFVGPGSSNLVQRVQLNLDQLDYIEQQDEWNKLALPRGHREIVQAMVETHSVDSKKNDQDAKTDRFVEMDLEMAASFCSMKTNVKRNGLVSVFLRILEYYSGILFLTTNRVGAIDDAFRSRLHLTLYYPKLTETQTLKIWKTNFQRLKENNKISMEPYRPPIDFNDKKIIAWVKKHWQDIQWNGRQIRNAFQAAVALAEFEAKQRDAQRDDGSSRTSPVLTTDHFKKLARASAQFSEYLRETHGEDEDGRAVLEKTRAMPTRRRTRTSLFSNDEDESDVMSHSGSCSESSGESGSGGDFDSGTESSDAEKKSKKKAKNTEGGRSHSRKDKKGKRRKEK</sequence>
<feature type="region of interest" description="Disordered" evidence="1">
    <location>
        <begin position="298"/>
        <end position="396"/>
    </location>
</feature>
<protein>
    <recommendedName>
        <fullName evidence="6">ATPase AAA-type core domain-containing protein</fullName>
    </recommendedName>
</protein>
<dbReference type="Gene3D" id="3.40.50.300">
    <property type="entry name" value="P-loop containing nucleotide triphosphate hydrolases"/>
    <property type="match status" value="1"/>
</dbReference>
<dbReference type="Pfam" id="PF22942">
    <property type="entry name" value="DUF7025"/>
    <property type="match status" value="1"/>
</dbReference>
<dbReference type="InterPro" id="IPR027417">
    <property type="entry name" value="P-loop_NTPase"/>
</dbReference>
<dbReference type="PANTHER" id="PTHR46411:SF2">
    <property type="entry name" value="AAA+ ATPASE DOMAIN-CONTAINING PROTEIN"/>
    <property type="match status" value="1"/>
</dbReference>
<reference evidence="4 5" key="1">
    <citation type="submission" date="2024-02" db="EMBL/GenBank/DDBJ databases">
        <title>De novo assembly and annotation of 12 fungi associated with fruit tree decline syndrome in Ontario, Canada.</title>
        <authorList>
            <person name="Sulman M."/>
            <person name="Ellouze W."/>
            <person name="Ilyukhin E."/>
        </authorList>
    </citation>
    <scope>NUCLEOTIDE SEQUENCE [LARGE SCALE GENOMIC DNA]</scope>
    <source>
        <strain evidence="4 5">M169</strain>
    </source>
</reference>
<feature type="domain" description="DUF7025" evidence="2">
    <location>
        <begin position="10"/>
        <end position="60"/>
    </location>
</feature>
<keyword evidence="5" id="KW-1185">Reference proteome</keyword>
<evidence type="ECO:0000259" key="3">
    <source>
        <dbReference type="Pfam" id="PF23232"/>
    </source>
</evidence>
<dbReference type="PANTHER" id="PTHR46411">
    <property type="entry name" value="FAMILY ATPASE, PUTATIVE-RELATED"/>
    <property type="match status" value="1"/>
</dbReference>
<dbReference type="InterPro" id="IPR054289">
    <property type="entry name" value="DUF7025"/>
</dbReference>
<dbReference type="InterPro" id="IPR056599">
    <property type="entry name" value="AAA_lid_fung"/>
</dbReference>
<feature type="domain" description="AAA+ ATPase lid" evidence="3">
    <location>
        <begin position="189"/>
        <end position="304"/>
    </location>
</feature>
<evidence type="ECO:0000259" key="2">
    <source>
        <dbReference type="Pfam" id="PF22942"/>
    </source>
</evidence>
<organism evidence="4 5">
    <name type="scientific">Diaporthe eres</name>
    <name type="common">Phomopsis oblonga</name>
    <dbReference type="NCBI Taxonomy" id="83184"/>
    <lineage>
        <taxon>Eukaryota</taxon>
        <taxon>Fungi</taxon>
        <taxon>Dikarya</taxon>
        <taxon>Ascomycota</taxon>
        <taxon>Pezizomycotina</taxon>
        <taxon>Sordariomycetes</taxon>
        <taxon>Sordariomycetidae</taxon>
        <taxon>Diaporthales</taxon>
        <taxon>Diaporthaceae</taxon>
        <taxon>Diaporthe</taxon>
        <taxon>Diaporthe eres species complex</taxon>
    </lineage>
</organism>
<dbReference type="EMBL" id="JAKNSF020000072">
    <property type="protein sequence ID" value="KAK7720856.1"/>
    <property type="molecule type" value="Genomic_DNA"/>
</dbReference>
<evidence type="ECO:0000313" key="4">
    <source>
        <dbReference type="EMBL" id="KAK7720856.1"/>
    </source>
</evidence>
<feature type="compositionally biased region" description="Low complexity" evidence="1">
    <location>
        <begin position="339"/>
        <end position="350"/>
    </location>
</feature>
<accession>A0ABR1NZ74</accession>